<name>A0A6M3YKL7_9CAUD</name>
<protein>
    <submittedName>
        <fullName evidence="1">Uncharacterized protein</fullName>
    </submittedName>
</protein>
<proteinExistence type="predicted"/>
<dbReference type="Proteomes" id="UP000502753">
    <property type="component" value="Segment"/>
</dbReference>
<dbReference type="RefSeq" id="YP_009998593.1">
    <property type="nucleotide sequence ID" value="NC_052989.1"/>
</dbReference>
<evidence type="ECO:0000313" key="1">
    <source>
        <dbReference type="EMBL" id="QJI52271.1"/>
    </source>
</evidence>
<keyword evidence="2" id="KW-1185">Reference proteome</keyword>
<evidence type="ECO:0000313" key="2">
    <source>
        <dbReference type="Proteomes" id="UP000502753"/>
    </source>
</evidence>
<dbReference type="GeneID" id="62681184"/>
<accession>A0A6M3YKL7</accession>
<organism evidence="1 2">
    <name type="scientific">Cronobacter phage JC01</name>
    <dbReference type="NCBI Taxonomy" id="2729575"/>
    <lineage>
        <taxon>Viruses</taxon>
        <taxon>Duplodnaviria</taxon>
        <taxon>Heunggongvirae</taxon>
        <taxon>Uroviricota</taxon>
        <taxon>Caudoviricetes</taxon>
        <taxon>Casjensviridae</taxon>
        <taxon>Jacunavirus</taxon>
        <taxon>Jacunavirus JC01</taxon>
    </lineage>
</organism>
<dbReference type="KEGG" id="vg:62681184"/>
<reference evidence="1 2" key="1">
    <citation type="submission" date="2020-04" db="EMBL/GenBank/DDBJ databases">
        <title>Characterization and complete genome analysis of a novel phage JC01 infecting Cronobacter sakazakii.</title>
        <authorList>
            <person name="Jiang J."/>
            <person name="Zhao C."/>
            <person name="Tie D."/>
            <person name="Li Z."/>
        </authorList>
    </citation>
    <scope>NUCLEOTIDE SEQUENCE [LARGE SCALE GENOMIC DNA]</scope>
</reference>
<sequence length="65" mass="7837">MGRTLEERVERLEAVARRTPAWAQYHYIDWQKTRVEELRATGMSVRQAKNQAWREAQKMDFSKIK</sequence>
<dbReference type="EMBL" id="MT330372">
    <property type="protein sequence ID" value="QJI52271.1"/>
    <property type="molecule type" value="Genomic_DNA"/>
</dbReference>